<dbReference type="EMBL" id="SRYB01000038">
    <property type="protein sequence ID" value="TGY76601.1"/>
    <property type="molecule type" value="Genomic_DNA"/>
</dbReference>
<name>A0AC61RD74_9BACT</name>
<sequence>MDLPSGFITQMRGLLHEDADDFLAAMMREPVTSVRLNRRKPGAAFPEAEPVRWCRCGFYLHQRPVFTLDPLLHAGAYYVQDASSMIYHETICRIADILSHDIDSDTTPPLALLDVCAAPGGKTTAMIDALPDGSRVVANEYVAKRAAILRENLAKWGYPDAIVTNCDSSRFAGGDAFDIVAVDAPCSGEGMMRKEKAAIEQWSPQLIEECSSLQKEILENAVKAVAPGGFLIYSTCTFNRRENEENAEFIRSQLGMIPVDMGFPEEWGIPRGIDTDIPAYRFMPHKTEGEGLFLSVFRKPGEWEPKSLRSVSSSHDKGAEVADRKQNPKRAIQRDKGRHANDREKKRKEPETVPEIQEILSLNFDRSRYPEADLTKEDAIAYLRRESITLPPDVPKGLVTVTYRGLPLGMVKNIGNRANNLYPKNWRILMQAGAAPQPTK</sequence>
<protein>
    <submittedName>
        <fullName evidence="1">Uncharacterized protein</fullName>
    </submittedName>
</protein>
<accession>A0AC61RD74</accession>
<proteinExistence type="predicted"/>
<dbReference type="Proteomes" id="UP000306319">
    <property type="component" value="Unassembled WGS sequence"/>
</dbReference>
<gene>
    <name evidence="1" type="ORF">E5331_17690</name>
</gene>
<comment type="caution">
    <text evidence="1">The sequence shown here is derived from an EMBL/GenBank/DDBJ whole genome shotgun (WGS) entry which is preliminary data.</text>
</comment>
<keyword evidence="2" id="KW-1185">Reference proteome</keyword>
<evidence type="ECO:0000313" key="1">
    <source>
        <dbReference type="EMBL" id="TGY76601.1"/>
    </source>
</evidence>
<evidence type="ECO:0000313" key="2">
    <source>
        <dbReference type="Proteomes" id="UP000306319"/>
    </source>
</evidence>
<organism evidence="1 2">
    <name type="scientific">Lepagella muris</name>
    <dbReference type="NCBI Taxonomy" id="3032870"/>
    <lineage>
        <taxon>Bacteria</taxon>
        <taxon>Pseudomonadati</taxon>
        <taxon>Bacteroidota</taxon>
        <taxon>Bacteroidia</taxon>
        <taxon>Bacteroidales</taxon>
        <taxon>Muribaculaceae</taxon>
        <taxon>Lepagella</taxon>
    </lineage>
</organism>
<reference evidence="1" key="1">
    <citation type="submission" date="2019-04" db="EMBL/GenBank/DDBJ databases">
        <title>Microbes associate with the intestines of laboratory mice.</title>
        <authorList>
            <person name="Navarre W."/>
            <person name="Wong E."/>
            <person name="Huang K."/>
            <person name="Tropini C."/>
            <person name="Ng K."/>
            <person name="Yu B."/>
        </authorList>
    </citation>
    <scope>NUCLEOTIDE SEQUENCE</scope>
    <source>
        <strain evidence="1">NM04_E33</strain>
    </source>
</reference>